<accession>A0ABR5EF51</accession>
<evidence type="ECO:0000256" key="6">
    <source>
        <dbReference type="ARBA" id="ARBA00022619"/>
    </source>
</evidence>
<dbReference type="InterPro" id="IPR026017">
    <property type="entry name" value="Lumazine-bd_dom"/>
</dbReference>
<feature type="non-terminal residue" evidence="12">
    <location>
        <position position="143"/>
    </location>
</feature>
<evidence type="ECO:0000256" key="8">
    <source>
        <dbReference type="ARBA" id="ARBA00022737"/>
    </source>
</evidence>
<dbReference type="SUPFAM" id="SSF63380">
    <property type="entry name" value="Riboflavin synthase domain-like"/>
    <property type="match status" value="2"/>
</dbReference>
<dbReference type="InterPro" id="IPR017938">
    <property type="entry name" value="Riboflavin_synthase-like_b-brl"/>
</dbReference>
<dbReference type="NCBIfam" id="NF006767">
    <property type="entry name" value="PRK09289.1"/>
    <property type="match status" value="1"/>
</dbReference>
<comment type="caution">
    <text evidence="12">The sequence shown here is derived from an EMBL/GenBank/DDBJ whole genome shotgun (WGS) entry which is preliminary data.</text>
</comment>
<comment type="catalytic activity">
    <reaction evidence="1">
        <text>2 6,7-dimethyl-8-(1-D-ribityl)lumazine + H(+) = 5-amino-6-(D-ribitylamino)uracil + riboflavin</text>
        <dbReference type="Rhea" id="RHEA:20772"/>
        <dbReference type="ChEBI" id="CHEBI:15378"/>
        <dbReference type="ChEBI" id="CHEBI:15934"/>
        <dbReference type="ChEBI" id="CHEBI:57986"/>
        <dbReference type="ChEBI" id="CHEBI:58201"/>
        <dbReference type="EC" id="2.5.1.9"/>
    </reaction>
</comment>
<evidence type="ECO:0000256" key="5">
    <source>
        <dbReference type="ARBA" id="ARBA00013950"/>
    </source>
</evidence>
<comment type="pathway">
    <text evidence="3">Cofactor biosynthesis; riboflavin biosynthesis; riboflavin from 2-hydroxy-3-oxobutyl phosphate and 5-amino-6-(D-ribitylamino)uracil: step 2/2.</text>
</comment>
<name>A0ABR5EF51_LACLC</name>
<dbReference type="RefSeq" id="WP_046781422.1">
    <property type="nucleotide sequence ID" value="NZ_LAVW01000138.1"/>
</dbReference>
<evidence type="ECO:0000313" key="12">
    <source>
        <dbReference type="EMBL" id="KKW71252.1"/>
    </source>
</evidence>
<dbReference type="InterPro" id="IPR001783">
    <property type="entry name" value="Lumazine-bd"/>
</dbReference>
<feature type="repeat" description="Lumazine-binding" evidence="10">
    <location>
        <begin position="97"/>
        <end position="143"/>
    </location>
</feature>
<dbReference type="EMBL" id="LAVW01000138">
    <property type="protein sequence ID" value="KKW71252.1"/>
    <property type="molecule type" value="Genomic_DNA"/>
</dbReference>
<dbReference type="InterPro" id="IPR023366">
    <property type="entry name" value="ATP_synth_asu-like_sf"/>
</dbReference>
<dbReference type="PANTHER" id="PTHR21098:SF12">
    <property type="entry name" value="RIBOFLAVIN SYNTHASE"/>
    <property type="match status" value="1"/>
</dbReference>
<evidence type="ECO:0000256" key="3">
    <source>
        <dbReference type="ARBA" id="ARBA00004887"/>
    </source>
</evidence>
<reference evidence="12 13" key="1">
    <citation type="submission" date="2015-04" db="EMBL/GenBank/DDBJ databases">
        <title>Evaluation of non-dairy Lactococcus lactis with potential dairy applications reveals extensive phenotype-genotype disparity.</title>
        <authorList>
            <person name="Cavanagh D."/>
            <person name="Casey A."/>
            <person name="Altermann E."/>
            <person name="Cotter P."/>
            <person name="Fitzgerald G.F."/>
            <person name="McAuliffe O."/>
        </authorList>
    </citation>
    <scope>NUCLEOTIDE SEQUENCE [LARGE SCALE GENOMIC DNA]</scope>
    <source>
        <strain evidence="12 13">DPC6856</strain>
    </source>
</reference>
<dbReference type="NCBIfam" id="TIGR00187">
    <property type="entry name" value="ribE"/>
    <property type="match status" value="1"/>
</dbReference>
<evidence type="ECO:0000256" key="10">
    <source>
        <dbReference type="PROSITE-ProRule" id="PRU00524"/>
    </source>
</evidence>
<evidence type="ECO:0000256" key="9">
    <source>
        <dbReference type="NCBIfam" id="TIGR00187"/>
    </source>
</evidence>
<organism evidence="12 13">
    <name type="scientific">Lactococcus lactis subsp. cremoris</name>
    <name type="common">Streptococcus cremoris</name>
    <dbReference type="NCBI Taxonomy" id="1359"/>
    <lineage>
        <taxon>Bacteria</taxon>
        <taxon>Bacillati</taxon>
        <taxon>Bacillota</taxon>
        <taxon>Bacilli</taxon>
        <taxon>Lactobacillales</taxon>
        <taxon>Streptococcaceae</taxon>
        <taxon>Lactococcus</taxon>
    </lineage>
</organism>
<gene>
    <name evidence="12" type="ORF">VN93_1731</name>
</gene>
<comment type="function">
    <text evidence="2">Catalyzes the dismutation of two molecules of 6,7-dimethyl-8-ribityllumazine, resulting in the formation of riboflavin and 5-amino-6-(D-ribitylamino)uracil.</text>
</comment>
<dbReference type="PANTHER" id="PTHR21098">
    <property type="entry name" value="RIBOFLAVIN SYNTHASE ALPHA CHAIN"/>
    <property type="match status" value="1"/>
</dbReference>
<dbReference type="Pfam" id="PF00677">
    <property type="entry name" value="Lum_binding"/>
    <property type="match status" value="2"/>
</dbReference>
<feature type="domain" description="Lumazine-binding" evidence="11">
    <location>
        <begin position="97"/>
        <end position="143"/>
    </location>
</feature>
<sequence length="143" mass="15660">MFTGIIEEIGEVTQIQKRDKSSKLIIRASSILEDLKLGDSISTNGLCLTVSAFNHKEFTADVMPESFKRSNLGELTVGSKVNLERAVALNGRFGGHIVSGHIDGTGKILSIKKEENAVWFEFQTTVDLMKYVVEKGSITIDGI</sequence>
<evidence type="ECO:0000256" key="1">
    <source>
        <dbReference type="ARBA" id="ARBA00000968"/>
    </source>
</evidence>
<evidence type="ECO:0000256" key="7">
    <source>
        <dbReference type="ARBA" id="ARBA00022679"/>
    </source>
</evidence>
<feature type="repeat" description="Lumazine-binding" evidence="10">
    <location>
        <begin position="1"/>
        <end position="96"/>
    </location>
</feature>
<protein>
    <recommendedName>
        <fullName evidence="5 9">Riboflavin synthase</fullName>
        <ecNumber evidence="4 9">2.5.1.9</ecNumber>
    </recommendedName>
</protein>
<keyword evidence="7" id="KW-0808">Transferase</keyword>
<evidence type="ECO:0000313" key="13">
    <source>
        <dbReference type="Proteomes" id="UP000034513"/>
    </source>
</evidence>
<dbReference type="Gene3D" id="2.40.30.20">
    <property type="match status" value="2"/>
</dbReference>
<evidence type="ECO:0000259" key="11">
    <source>
        <dbReference type="PROSITE" id="PS51177"/>
    </source>
</evidence>
<keyword evidence="8" id="KW-0677">Repeat</keyword>
<keyword evidence="13" id="KW-1185">Reference proteome</keyword>
<feature type="domain" description="Lumazine-binding" evidence="11">
    <location>
        <begin position="1"/>
        <end position="96"/>
    </location>
</feature>
<dbReference type="CDD" id="cd00402">
    <property type="entry name" value="Riboflavin_synthase_like"/>
    <property type="match status" value="1"/>
</dbReference>
<evidence type="ECO:0000256" key="4">
    <source>
        <dbReference type="ARBA" id="ARBA00012827"/>
    </source>
</evidence>
<dbReference type="PROSITE" id="PS51177">
    <property type="entry name" value="LUMAZINE_BIND"/>
    <property type="match status" value="2"/>
</dbReference>
<dbReference type="Proteomes" id="UP000034513">
    <property type="component" value="Unassembled WGS sequence"/>
</dbReference>
<keyword evidence="6" id="KW-0686">Riboflavin biosynthesis</keyword>
<proteinExistence type="predicted"/>
<evidence type="ECO:0000256" key="2">
    <source>
        <dbReference type="ARBA" id="ARBA00002803"/>
    </source>
</evidence>
<dbReference type="EC" id="2.5.1.9" evidence="4 9"/>